<accession>V3ZRM2</accession>
<dbReference type="RefSeq" id="XP_009055239.1">
    <property type="nucleotide sequence ID" value="XM_009056991.1"/>
</dbReference>
<evidence type="ECO:0000313" key="3">
    <source>
        <dbReference type="Proteomes" id="UP000030746"/>
    </source>
</evidence>
<name>V3ZRM2_LOTGI</name>
<dbReference type="EMBL" id="KB201880">
    <property type="protein sequence ID" value="ESO94073.1"/>
    <property type="molecule type" value="Genomic_DNA"/>
</dbReference>
<protein>
    <submittedName>
        <fullName evidence="2">Uncharacterized protein</fullName>
    </submittedName>
</protein>
<dbReference type="KEGG" id="lgi:LOTGIDRAFT_176735"/>
<dbReference type="CTD" id="20243961"/>
<sequence>MFPESRDNLYCETYNSCNTSFFSETPVICKSNKFCQVVETDTVEFKKKLVNKKIDRRLKEIQKSRQNIRMINDNLKIEEIQLQNQLRTLVNQSTNNFTSTVTNPEMVPSTNNFATVIDSETVPKTVSSTTNFTRFCDPETVPSSNNFTRLYDPETVPSKTNFTRFCDPETVQSTNNFTRFCVSRTVSYHHGKKYCVLPVTEINDADDNDDKADDDNDVLQTRFINGLKSTLC</sequence>
<evidence type="ECO:0000313" key="2">
    <source>
        <dbReference type="EMBL" id="ESO94073.1"/>
    </source>
</evidence>
<feature type="coiled-coil region" evidence="1">
    <location>
        <begin position="58"/>
        <end position="92"/>
    </location>
</feature>
<organism evidence="2 3">
    <name type="scientific">Lottia gigantea</name>
    <name type="common">Giant owl limpet</name>
    <dbReference type="NCBI Taxonomy" id="225164"/>
    <lineage>
        <taxon>Eukaryota</taxon>
        <taxon>Metazoa</taxon>
        <taxon>Spiralia</taxon>
        <taxon>Lophotrochozoa</taxon>
        <taxon>Mollusca</taxon>
        <taxon>Gastropoda</taxon>
        <taxon>Patellogastropoda</taxon>
        <taxon>Lottioidea</taxon>
        <taxon>Lottiidae</taxon>
        <taxon>Lottia</taxon>
    </lineage>
</organism>
<proteinExistence type="predicted"/>
<keyword evidence="3" id="KW-1185">Reference proteome</keyword>
<gene>
    <name evidence="2" type="ORF">LOTGIDRAFT_176735</name>
</gene>
<dbReference type="GeneID" id="20243961"/>
<evidence type="ECO:0000256" key="1">
    <source>
        <dbReference type="SAM" id="Coils"/>
    </source>
</evidence>
<reference evidence="2 3" key="1">
    <citation type="journal article" date="2013" name="Nature">
        <title>Insights into bilaterian evolution from three spiralian genomes.</title>
        <authorList>
            <person name="Simakov O."/>
            <person name="Marletaz F."/>
            <person name="Cho S.J."/>
            <person name="Edsinger-Gonzales E."/>
            <person name="Havlak P."/>
            <person name="Hellsten U."/>
            <person name="Kuo D.H."/>
            <person name="Larsson T."/>
            <person name="Lv J."/>
            <person name="Arendt D."/>
            <person name="Savage R."/>
            <person name="Osoegawa K."/>
            <person name="de Jong P."/>
            <person name="Grimwood J."/>
            <person name="Chapman J.A."/>
            <person name="Shapiro H."/>
            <person name="Aerts A."/>
            <person name="Otillar R.P."/>
            <person name="Terry A.Y."/>
            <person name="Boore J.L."/>
            <person name="Grigoriev I.V."/>
            <person name="Lindberg D.R."/>
            <person name="Seaver E.C."/>
            <person name="Weisblat D.A."/>
            <person name="Putnam N.H."/>
            <person name="Rokhsar D.S."/>
        </authorList>
    </citation>
    <scope>NUCLEOTIDE SEQUENCE [LARGE SCALE GENOMIC DNA]</scope>
</reference>
<dbReference type="AlphaFoldDB" id="V3ZRM2"/>
<dbReference type="Proteomes" id="UP000030746">
    <property type="component" value="Unassembled WGS sequence"/>
</dbReference>
<keyword evidence="1" id="KW-0175">Coiled coil</keyword>